<dbReference type="EnsemblPlants" id="OB06G23760.1">
    <property type="protein sequence ID" value="OB06G23760.1"/>
    <property type="gene ID" value="OB06G23760"/>
</dbReference>
<feature type="compositionally biased region" description="Basic and acidic residues" evidence="1">
    <location>
        <begin position="45"/>
        <end position="60"/>
    </location>
</feature>
<reference evidence="2" key="2">
    <citation type="submission" date="2013-04" db="UniProtKB">
        <authorList>
            <consortium name="EnsemblPlants"/>
        </authorList>
    </citation>
    <scope>IDENTIFICATION</scope>
</reference>
<organism evidence="2">
    <name type="scientific">Oryza brachyantha</name>
    <name type="common">malo sina</name>
    <dbReference type="NCBI Taxonomy" id="4533"/>
    <lineage>
        <taxon>Eukaryota</taxon>
        <taxon>Viridiplantae</taxon>
        <taxon>Streptophyta</taxon>
        <taxon>Embryophyta</taxon>
        <taxon>Tracheophyta</taxon>
        <taxon>Spermatophyta</taxon>
        <taxon>Magnoliopsida</taxon>
        <taxon>Liliopsida</taxon>
        <taxon>Poales</taxon>
        <taxon>Poaceae</taxon>
        <taxon>BOP clade</taxon>
        <taxon>Oryzoideae</taxon>
        <taxon>Oryzeae</taxon>
        <taxon>Oryzinae</taxon>
        <taxon>Oryza</taxon>
    </lineage>
</organism>
<protein>
    <submittedName>
        <fullName evidence="2">Uncharacterized protein</fullName>
    </submittedName>
</protein>
<reference evidence="2" key="1">
    <citation type="journal article" date="2013" name="Nat. Commun.">
        <title>Whole-genome sequencing of Oryza brachyantha reveals mechanisms underlying Oryza genome evolution.</title>
        <authorList>
            <person name="Chen J."/>
            <person name="Huang Q."/>
            <person name="Gao D."/>
            <person name="Wang J."/>
            <person name="Lang Y."/>
            <person name="Liu T."/>
            <person name="Li B."/>
            <person name="Bai Z."/>
            <person name="Luis Goicoechea J."/>
            <person name="Liang C."/>
            <person name="Chen C."/>
            <person name="Zhang W."/>
            <person name="Sun S."/>
            <person name="Liao Y."/>
            <person name="Zhang X."/>
            <person name="Yang L."/>
            <person name="Song C."/>
            <person name="Wang M."/>
            <person name="Shi J."/>
            <person name="Liu G."/>
            <person name="Liu J."/>
            <person name="Zhou H."/>
            <person name="Zhou W."/>
            <person name="Yu Q."/>
            <person name="An N."/>
            <person name="Chen Y."/>
            <person name="Cai Q."/>
            <person name="Wang B."/>
            <person name="Liu B."/>
            <person name="Min J."/>
            <person name="Huang Y."/>
            <person name="Wu H."/>
            <person name="Li Z."/>
            <person name="Zhang Y."/>
            <person name="Yin Y."/>
            <person name="Song W."/>
            <person name="Jiang J."/>
            <person name="Jackson S.A."/>
            <person name="Wing R.A."/>
            <person name="Wang J."/>
            <person name="Chen M."/>
        </authorList>
    </citation>
    <scope>NUCLEOTIDE SEQUENCE [LARGE SCALE GENOMIC DNA]</scope>
    <source>
        <strain evidence="2">cv. IRGC 101232</strain>
    </source>
</reference>
<accession>J3MED2</accession>
<dbReference type="Proteomes" id="UP000006038">
    <property type="component" value="Chromosome 6"/>
</dbReference>
<feature type="region of interest" description="Disordered" evidence="1">
    <location>
        <begin position="353"/>
        <end position="375"/>
    </location>
</feature>
<name>J3MED2_ORYBR</name>
<keyword evidence="3" id="KW-1185">Reference proteome</keyword>
<feature type="compositionally biased region" description="Low complexity" evidence="1">
    <location>
        <begin position="364"/>
        <end position="375"/>
    </location>
</feature>
<sequence>MTHGGSSNVPEKRRKKRQDPVSTSTKSDGDNSPPVQYPRGRVGKKKVDEVGKNKVDEVSPSRRRGKKLAHRGCQSGGIHIEEPSSSPPPIGSARGPCDAQRPNHEAVVGAIRLFTKPVLTAAFGHETPRKAVDYLKNMARARTDRGRAPEQQLENRLSVLLTKHNWSEKLIGQFYASAHFEDSDDGSEEKVRWLSEGIEYSITISQFASVLGLDDSDLSKLDLHLQPALSQETLRRLYVDDSSKVRLGTVNGLLPHFDLLLKMIKTTVSPKSGDKSALTARHAALLWSMRASASPSNMMKYIWNKIQAIVLDPSKGLAYAPFLHIMIRRVTGFYFEGECVHYPYRPQIPQAPKVAGSKGCPVGSSSQPPRASSPSLPIKRALSAIFGIFKKNAVKIKSNERKINQILRNSGHEIPLESEDE</sequence>
<proteinExistence type="predicted"/>
<feature type="compositionally biased region" description="Basic residues" evidence="1">
    <location>
        <begin position="61"/>
        <end position="70"/>
    </location>
</feature>
<evidence type="ECO:0000313" key="3">
    <source>
        <dbReference type="Proteomes" id="UP000006038"/>
    </source>
</evidence>
<evidence type="ECO:0000313" key="2">
    <source>
        <dbReference type="EnsemblPlants" id="OB06G23760.1"/>
    </source>
</evidence>
<dbReference type="AlphaFoldDB" id="J3MED2"/>
<dbReference type="Gramene" id="OB06G23760.1">
    <property type="protein sequence ID" value="OB06G23760.1"/>
    <property type="gene ID" value="OB06G23760"/>
</dbReference>
<feature type="region of interest" description="Disordered" evidence="1">
    <location>
        <begin position="1"/>
        <end position="101"/>
    </location>
</feature>
<dbReference type="eggNOG" id="ENOG502R20R">
    <property type="taxonomic scope" value="Eukaryota"/>
</dbReference>
<dbReference type="HOGENOM" id="CLU_589731_0_0_1"/>
<evidence type="ECO:0000256" key="1">
    <source>
        <dbReference type="SAM" id="MobiDB-lite"/>
    </source>
</evidence>